<accession>A0A3M0CFF4</accession>
<name>A0A3M0CFF4_9EURY</name>
<protein>
    <submittedName>
        <fullName evidence="2">Uncharacterized protein</fullName>
    </submittedName>
</protein>
<feature type="region of interest" description="Disordered" evidence="1">
    <location>
        <begin position="61"/>
        <end position="97"/>
    </location>
</feature>
<dbReference type="Proteomes" id="UP000277326">
    <property type="component" value="Unassembled WGS sequence"/>
</dbReference>
<sequence>MIGSEFLSSNDEGWSRRRLLTVAGTTTGVALAGCSGVTSQSFAASPVILPDSDQEAVRLAETRRDSQTITRSGPGGSKVELTNHTSIHKRANGIGGQ</sequence>
<dbReference type="InterPro" id="IPR006311">
    <property type="entry name" value="TAT_signal"/>
</dbReference>
<proteinExistence type="predicted"/>
<reference evidence="2 3" key="1">
    <citation type="journal article" date="2015" name="Stand. Genomic Sci.">
        <title>Genomic Encyclopedia of Bacterial and Archaeal Type Strains, Phase III: the genomes of soil and plant-associated and newly described type strains.</title>
        <authorList>
            <person name="Whitman W.B."/>
            <person name="Woyke T."/>
            <person name="Klenk H.P."/>
            <person name="Zhou Y."/>
            <person name="Lilburn T.G."/>
            <person name="Beck B.J."/>
            <person name="De Vos P."/>
            <person name="Vandamme P."/>
            <person name="Eisen J.A."/>
            <person name="Garrity G."/>
            <person name="Hugenholtz P."/>
            <person name="Kyrpides N.C."/>
        </authorList>
    </citation>
    <scope>NUCLEOTIDE SEQUENCE [LARGE SCALE GENOMIC DNA]</scope>
    <source>
        <strain evidence="2 3">CGMCC 1.10124</strain>
    </source>
</reference>
<dbReference type="AlphaFoldDB" id="A0A3M0CFF4"/>
<dbReference type="PROSITE" id="PS51318">
    <property type="entry name" value="TAT"/>
    <property type="match status" value="1"/>
</dbReference>
<gene>
    <name evidence="2" type="ORF">ATH50_3539</name>
</gene>
<evidence type="ECO:0000313" key="2">
    <source>
        <dbReference type="EMBL" id="RMB08324.1"/>
    </source>
</evidence>
<organism evidence="2 3">
    <name type="scientific">Haloplanus aerogenes</name>
    <dbReference type="NCBI Taxonomy" id="660522"/>
    <lineage>
        <taxon>Archaea</taxon>
        <taxon>Methanobacteriati</taxon>
        <taxon>Methanobacteriota</taxon>
        <taxon>Stenosarchaea group</taxon>
        <taxon>Halobacteria</taxon>
        <taxon>Halobacteriales</taxon>
        <taxon>Haloferacaceae</taxon>
        <taxon>Haloplanus</taxon>
    </lineage>
</organism>
<dbReference type="EMBL" id="REFS01000010">
    <property type="protein sequence ID" value="RMB08324.1"/>
    <property type="molecule type" value="Genomic_DNA"/>
</dbReference>
<evidence type="ECO:0000256" key="1">
    <source>
        <dbReference type="SAM" id="MobiDB-lite"/>
    </source>
</evidence>
<evidence type="ECO:0000313" key="3">
    <source>
        <dbReference type="Proteomes" id="UP000277326"/>
    </source>
</evidence>
<comment type="caution">
    <text evidence="2">The sequence shown here is derived from an EMBL/GenBank/DDBJ whole genome shotgun (WGS) entry which is preliminary data.</text>
</comment>